<proteinExistence type="predicted"/>
<feature type="signal peptide" evidence="2">
    <location>
        <begin position="1"/>
        <end position="20"/>
    </location>
</feature>
<dbReference type="STRING" id="3871.A0A4P1QZ98"/>
<feature type="transmembrane region" description="Helical" evidence="1">
    <location>
        <begin position="253"/>
        <end position="275"/>
    </location>
</feature>
<feature type="transmembrane region" description="Helical" evidence="1">
    <location>
        <begin position="437"/>
        <end position="461"/>
    </location>
</feature>
<reference evidence="3 4" key="1">
    <citation type="journal article" date="2017" name="Plant Biotechnol. J.">
        <title>A comprehensive draft genome sequence for lupin (Lupinus angustifolius), an emerging health food: insights into plant-microbe interactions and legume evolution.</title>
        <authorList>
            <person name="Hane J.K."/>
            <person name="Ming Y."/>
            <person name="Kamphuis L.G."/>
            <person name="Nelson M.N."/>
            <person name="Garg G."/>
            <person name="Atkins C.A."/>
            <person name="Bayer P.E."/>
            <person name="Bravo A."/>
            <person name="Bringans S."/>
            <person name="Cannon S."/>
            <person name="Edwards D."/>
            <person name="Foley R."/>
            <person name="Gao L.L."/>
            <person name="Harrison M.J."/>
            <person name="Huang W."/>
            <person name="Hurgobin B."/>
            <person name="Li S."/>
            <person name="Liu C.W."/>
            <person name="McGrath A."/>
            <person name="Morahan G."/>
            <person name="Murray J."/>
            <person name="Weller J."/>
            <person name="Jian J."/>
            <person name="Singh K.B."/>
        </authorList>
    </citation>
    <scope>NUCLEOTIDE SEQUENCE [LARGE SCALE GENOMIC DNA]</scope>
    <source>
        <strain evidence="4">cv. Tanjil</strain>
        <tissue evidence="3">Whole plant</tissue>
    </source>
</reference>
<keyword evidence="1" id="KW-1133">Transmembrane helix</keyword>
<dbReference type="InterPro" id="IPR040283">
    <property type="entry name" value="DDB_G0292058-like"/>
</dbReference>
<keyword evidence="1" id="KW-0812">Transmembrane</keyword>
<dbReference type="PANTHER" id="PTHR31414:SF15">
    <property type="entry name" value="PLASMA MEMBRANE FUSION PROTEIN"/>
    <property type="match status" value="1"/>
</dbReference>
<feature type="transmembrane region" description="Helical" evidence="1">
    <location>
        <begin position="789"/>
        <end position="812"/>
    </location>
</feature>
<feature type="transmembrane region" description="Helical" evidence="1">
    <location>
        <begin position="282"/>
        <end position="308"/>
    </location>
</feature>
<organism evidence="3 4">
    <name type="scientific">Lupinus angustifolius</name>
    <name type="common">Narrow-leaved blue lupine</name>
    <dbReference type="NCBI Taxonomy" id="3871"/>
    <lineage>
        <taxon>Eukaryota</taxon>
        <taxon>Viridiplantae</taxon>
        <taxon>Streptophyta</taxon>
        <taxon>Embryophyta</taxon>
        <taxon>Tracheophyta</taxon>
        <taxon>Spermatophyta</taxon>
        <taxon>Magnoliopsida</taxon>
        <taxon>eudicotyledons</taxon>
        <taxon>Gunneridae</taxon>
        <taxon>Pentapetalae</taxon>
        <taxon>rosids</taxon>
        <taxon>fabids</taxon>
        <taxon>Fabales</taxon>
        <taxon>Fabaceae</taxon>
        <taxon>Papilionoideae</taxon>
        <taxon>50 kb inversion clade</taxon>
        <taxon>genistoids sensu lato</taxon>
        <taxon>core genistoids</taxon>
        <taxon>Genisteae</taxon>
        <taxon>Lupinus</taxon>
    </lineage>
</organism>
<dbReference type="PANTHER" id="PTHR31414">
    <property type="entry name" value="TRANSMEMBRANE PROTEIN DDB_G0292058"/>
    <property type="match status" value="1"/>
</dbReference>
<feature type="transmembrane region" description="Helical" evidence="1">
    <location>
        <begin position="399"/>
        <end position="425"/>
    </location>
</feature>
<dbReference type="GO" id="GO:0005886">
    <property type="term" value="C:plasma membrane"/>
    <property type="evidence" value="ECO:0007669"/>
    <property type="project" value="TreeGrafter"/>
</dbReference>
<dbReference type="EMBL" id="CM007374">
    <property type="protein sequence ID" value="OIV98287.1"/>
    <property type="molecule type" value="Genomic_DNA"/>
</dbReference>
<keyword evidence="2" id="KW-0732">Signal</keyword>
<accession>A0A4P1QZ98</accession>
<evidence type="ECO:0000313" key="3">
    <source>
        <dbReference type="EMBL" id="OIV98287.1"/>
    </source>
</evidence>
<keyword evidence="4" id="KW-1185">Reference proteome</keyword>
<name>A0A4P1QZ98_LUPAN</name>
<evidence type="ECO:0000256" key="2">
    <source>
        <dbReference type="SAM" id="SignalP"/>
    </source>
</evidence>
<gene>
    <name evidence="3" type="ORF">TanjilG_16614</name>
</gene>
<feature type="chain" id="PRO_5020029597" evidence="2">
    <location>
        <begin position="21"/>
        <end position="828"/>
    </location>
</feature>
<feature type="transmembrane region" description="Helical" evidence="1">
    <location>
        <begin position="142"/>
        <end position="166"/>
    </location>
</feature>
<keyword evidence="1" id="KW-0472">Membrane</keyword>
<feature type="transmembrane region" description="Helical" evidence="1">
    <location>
        <begin position="104"/>
        <end position="130"/>
    </location>
</feature>
<feature type="transmembrane region" description="Helical" evidence="1">
    <location>
        <begin position="548"/>
        <end position="570"/>
    </location>
</feature>
<feature type="transmembrane region" description="Helical" evidence="1">
    <location>
        <begin position="577"/>
        <end position="603"/>
    </location>
</feature>
<sequence>MQCFTSLLFISLFSLFPILAVTSHFSSLPLQDGVEAFAERELNKELQWKESKRFLAEEKVTTKASLILAENRTNRKDPSDNFKHYTGGWNITNTHYLLSVAFTAVPFIAVAAAWFVIFGISLSIICLCYCCCPTEPYGYSRFAYALSLIFLILFTIAAIAGCIVLYTGQGKIHGSTTSTLEYVVRQADTTAKNLSDVSDYLSAAKNIGFEAVFLPSDLQKNINNVVSKIHSASITLSTKTADNSDKINKGLDVMRLALIILAAVMLFLAFIGFVSSIFGLQCIVYFLVIIGWILVALTFILCGVFLFLHNILCSSPWDKSRVPLFEYGVEAFAERELNKELQWKESKRFLAEEKVTTKASLILAENRTNRKDPSDNFKHYTGGWNITNTHYLLSVAFTAVPFIAVAAAWFVIFGISLSIICLCYCCCPTEPYGYSRFAYALSLIFLILFTIAAIAGCIVLYTGQGKIHGSTTSTLEYVVRQADTTAKNLSDVSDYLSAAKNIGFEAVFLPSDLQKNINNVVSKIHSASITLSTKTADNSDKINKGLDVMRLALIILAAVMLFLAFIGFVSSIFGLQCIVYFLVIIGWILVALTFILCGVFLFLHNVVGDTCVAMDEWVQNPTAHTALDDILPCVDNATAQETLFRTKDVTHQLVDLVEKITSTITNKDFPPAAAPLYYNQSGPLMPHLCNPFNRDLSSRSCASGEVTLNNAKEVWKNYTCKVSSSGICQTPGRMTPTLYGQMSAAVNVSFALYHYGPFLVELQDCTFVRKTFTDISHDYCPGLRRYSEWIYVGLVMVSAAVMLSLIFWVIYARERRHRVYTKLMYISA</sequence>
<dbReference type="Gramene" id="OIV98287">
    <property type="protein sequence ID" value="OIV98287"/>
    <property type="gene ID" value="TanjilG_16614"/>
</dbReference>
<evidence type="ECO:0000256" key="1">
    <source>
        <dbReference type="SAM" id="Phobius"/>
    </source>
</evidence>
<dbReference type="Proteomes" id="UP000188354">
    <property type="component" value="Chromosome LG14"/>
</dbReference>
<dbReference type="AlphaFoldDB" id="A0A4P1QZ98"/>
<dbReference type="GO" id="GO:0009506">
    <property type="term" value="C:plasmodesma"/>
    <property type="evidence" value="ECO:0007669"/>
    <property type="project" value="TreeGrafter"/>
</dbReference>
<protein>
    <submittedName>
        <fullName evidence="3">Uncharacterized protein</fullName>
    </submittedName>
</protein>
<evidence type="ECO:0000313" key="4">
    <source>
        <dbReference type="Proteomes" id="UP000188354"/>
    </source>
</evidence>